<sequence>MGRWTAPSMGRPEQVGGRVSGPGPVTTGVVYSSPLERRPLSA</sequence>
<name>G8WNJ5_STREN</name>
<dbReference type="KEGG" id="scy:SCATT_03860"/>
<evidence type="ECO:0000313" key="3">
    <source>
        <dbReference type="Proteomes" id="UP000007842"/>
    </source>
</evidence>
<dbReference type="Proteomes" id="UP000007842">
    <property type="component" value="Chromosome"/>
</dbReference>
<proteinExistence type="predicted"/>
<gene>
    <name evidence="2" type="ordered locus">SCATT_03860</name>
</gene>
<dbReference type="AlphaFoldDB" id="G8WNJ5"/>
<dbReference type="EMBL" id="CP003219">
    <property type="protein sequence ID" value="AEW92757.1"/>
    <property type="molecule type" value="Genomic_DNA"/>
</dbReference>
<reference evidence="3" key="1">
    <citation type="submission" date="2011-12" db="EMBL/GenBank/DDBJ databases">
        <title>Complete genome sequence of Streptomyces cattleya strain DSM 46488.</title>
        <authorList>
            <person name="Ou H.-Y."/>
            <person name="Li P."/>
            <person name="Zhao C."/>
            <person name="O'Hagan D."/>
            <person name="Deng Z."/>
        </authorList>
    </citation>
    <scope>NUCLEOTIDE SEQUENCE [LARGE SCALE GENOMIC DNA]</scope>
    <source>
        <strain evidence="3">ATCC 35852 / DSM 46488 / JCM 4925 / NBRC 14057 / NRRL 8057</strain>
    </source>
</reference>
<organism evidence="2 3">
    <name type="scientific">Streptantibioticus cattleyicolor (strain ATCC 35852 / DSM 46488 / JCM 4925 / NBRC 14057 / NRRL 8057)</name>
    <name type="common">Streptomyces cattleya</name>
    <dbReference type="NCBI Taxonomy" id="1003195"/>
    <lineage>
        <taxon>Bacteria</taxon>
        <taxon>Bacillati</taxon>
        <taxon>Actinomycetota</taxon>
        <taxon>Actinomycetes</taxon>
        <taxon>Kitasatosporales</taxon>
        <taxon>Streptomycetaceae</taxon>
        <taxon>Streptantibioticus</taxon>
    </lineage>
</organism>
<dbReference type="HOGENOM" id="CLU_3258274_0_0_11"/>
<evidence type="ECO:0000256" key="1">
    <source>
        <dbReference type="SAM" id="MobiDB-lite"/>
    </source>
</evidence>
<feature type="compositionally biased region" description="Low complexity" evidence="1">
    <location>
        <begin position="15"/>
        <end position="30"/>
    </location>
</feature>
<feature type="region of interest" description="Disordered" evidence="1">
    <location>
        <begin position="1"/>
        <end position="42"/>
    </location>
</feature>
<dbReference type="STRING" id="1003195.SCATT_03860"/>
<protein>
    <submittedName>
        <fullName evidence="2">Uncharacterized protein</fullName>
    </submittedName>
</protein>
<keyword evidence="3" id="KW-1185">Reference proteome</keyword>
<evidence type="ECO:0000313" key="2">
    <source>
        <dbReference type="EMBL" id="AEW92757.1"/>
    </source>
</evidence>
<accession>G8WNJ5</accession>
<dbReference type="RefSeq" id="WP_014627304.1">
    <property type="nucleotide sequence ID" value="NC_016111.1"/>
</dbReference>